<protein>
    <submittedName>
        <fullName evidence="3">Uncharacterized protein</fullName>
    </submittedName>
</protein>
<feature type="coiled-coil region" evidence="1">
    <location>
        <begin position="118"/>
        <end position="148"/>
    </location>
</feature>
<dbReference type="EMBL" id="VYSA01000005">
    <property type="protein sequence ID" value="KAA9105527.1"/>
    <property type="molecule type" value="Genomic_DNA"/>
</dbReference>
<keyword evidence="4" id="KW-1185">Reference proteome</keyword>
<reference evidence="4" key="1">
    <citation type="submission" date="2019-09" db="EMBL/GenBank/DDBJ databases">
        <title>Mumia zhuanghuii sp. nov. isolated from the intestinal contents of plateau pika (Ochotona curzoniae) in the Qinghai-Tibet plateau of China.</title>
        <authorList>
            <person name="Tian Z."/>
        </authorList>
    </citation>
    <scope>NUCLEOTIDE SEQUENCE [LARGE SCALE GENOMIC DNA]</scope>
    <source>
        <strain evidence="4">JCM 30598</strain>
    </source>
</reference>
<evidence type="ECO:0000313" key="3">
    <source>
        <dbReference type="EMBL" id="KAA9105527.1"/>
    </source>
</evidence>
<gene>
    <name evidence="3" type="ORF">F6B43_17275</name>
</gene>
<dbReference type="Proteomes" id="UP000325827">
    <property type="component" value="Unassembled WGS sequence"/>
</dbReference>
<keyword evidence="1" id="KW-0175">Coiled coil</keyword>
<keyword evidence="2" id="KW-0472">Membrane</keyword>
<keyword evidence="2" id="KW-0812">Transmembrane</keyword>
<proteinExistence type="predicted"/>
<evidence type="ECO:0000256" key="1">
    <source>
        <dbReference type="SAM" id="Coils"/>
    </source>
</evidence>
<dbReference type="OrthoDB" id="10008151at2"/>
<comment type="caution">
    <text evidence="3">The sequence shown here is derived from an EMBL/GenBank/DDBJ whole genome shotgun (WGS) entry which is preliminary data.</text>
</comment>
<name>A0A5J5IWQ0_9MICO</name>
<keyword evidence="2" id="KW-1133">Transmembrane helix</keyword>
<evidence type="ECO:0000313" key="4">
    <source>
        <dbReference type="Proteomes" id="UP000325827"/>
    </source>
</evidence>
<dbReference type="AlphaFoldDB" id="A0A5J5IWQ0"/>
<evidence type="ECO:0000256" key="2">
    <source>
        <dbReference type="SAM" id="Phobius"/>
    </source>
</evidence>
<organism evidence="3 4">
    <name type="scientific">Microbacterium rhizomatis</name>
    <dbReference type="NCBI Taxonomy" id="1631477"/>
    <lineage>
        <taxon>Bacteria</taxon>
        <taxon>Bacillati</taxon>
        <taxon>Actinomycetota</taxon>
        <taxon>Actinomycetes</taxon>
        <taxon>Micrococcales</taxon>
        <taxon>Microbacteriaceae</taxon>
        <taxon>Microbacterium</taxon>
    </lineage>
</organism>
<sequence>MAASNARQACRYLRAMALSNSLSTDLSTFVAEKKLPDDLTILEYSELVSSVEWLCYAAGLAARVPDPQLTIARARYGSDFTLVILVPTAILSTLTAISLVVGRMSRSGRDVAEGWKLQAEADESVARAEKERADARRLNAEAQILELDAHARREEVRRRVSDQELLGEVLGEVLAEDELAGRPINRLLRDERQRALFDDSEELREEAGPGGLGRSIVILASYEISLRTEK</sequence>
<feature type="transmembrane region" description="Helical" evidence="2">
    <location>
        <begin position="80"/>
        <end position="101"/>
    </location>
</feature>
<accession>A0A5J5IWQ0</accession>